<dbReference type="EMBL" id="MT631589">
    <property type="protein sequence ID" value="QNO54688.1"/>
    <property type="molecule type" value="Genomic_DNA"/>
</dbReference>
<dbReference type="InterPro" id="IPR009577">
    <property type="entry name" value="Sm_multidrug_ex"/>
</dbReference>
<dbReference type="Pfam" id="PF06695">
    <property type="entry name" value="Sm_multidrug_ex"/>
    <property type="match status" value="1"/>
</dbReference>
<evidence type="ECO:0000256" key="1">
    <source>
        <dbReference type="SAM" id="Phobius"/>
    </source>
</evidence>
<keyword evidence="1" id="KW-0472">Membrane</keyword>
<protein>
    <recommendedName>
        <fullName evidence="3">Small multi-drug export protein</fullName>
    </recommendedName>
</protein>
<keyword evidence="1" id="KW-1133">Transmembrane helix</keyword>
<dbReference type="AlphaFoldDB" id="A0A7G9Z354"/>
<proteinExistence type="predicted"/>
<evidence type="ECO:0000313" key="2">
    <source>
        <dbReference type="EMBL" id="QNO54688.1"/>
    </source>
</evidence>
<feature type="transmembrane region" description="Helical" evidence="1">
    <location>
        <begin position="76"/>
        <end position="95"/>
    </location>
</feature>
<feature type="transmembrane region" description="Helical" evidence="1">
    <location>
        <begin position="129"/>
        <end position="157"/>
    </location>
</feature>
<feature type="transmembrane region" description="Helical" evidence="1">
    <location>
        <begin position="163"/>
        <end position="187"/>
    </location>
</feature>
<gene>
    <name evidence="2" type="ORF">MMBIEIEP_00036</name>
</gene>
<accession>A0A7G9Z354</accession>
<organism evidence="2">
    <name type="scientific">Candidatus Methanophaga sp. ANME-1 ERB7</name>
    <dbReference type="NCBI Taxonomy" id="2759913"/>
    <lineage>
        <taxon>Archaea</taxon>
        <taxon>Methanobacteriati</taxon>
        <taxon>Methanobacteriota</taxon>
        <taxon>Stenosarchaea group</taxon>
        <taxon>Methanomicrobia</taxon>
        <taxon>Candidatus Methanophagales</taxon>
        <taxon>Candidatus Methanophagaceae</taxon>
        <taxon>Candidatus Methanophaga</taxon>
    </lineage>
</organism>
<keyword evidence="1" id="KW-0812">Transmembrane</keyword>
<sequence length="195" mass="21464">MLLIEITVPNINRTKIPNCFFILNLRGIIKIMTVDIGINALSECITVILTAMTPIGELRAAIPLAIGYYNMGYGEAFVLSVIGNMLPVILLLLFLGPVSNWLRRYAILDRFFTWLFARTRRHGQRMEKYGALGLIPFVAIPLPVTGAWTACAVAFVLGIRFRYAFGAILAGVMLAGIIVTLSCRGVLNVMDLMGV</sequence>
<reference evidence="2" key="1">
    <citation type="submission" date="2020-06" db="EMBL/GenBank/DDBJ databases">
        <title>Unique genomic features of the anaerobic methanotrophic archaea.</title>
        <authorList>
            <person name="Chadwick G.L."/>
            <person name="Skennerton C.T."/>
            <person name="Laso-Perez R."/>
            <person name="Leu A.O."/>
            <person name="Speth D.R."/>
            <person name="Yu H."/>
            <person name="Morgan-Lang C."/>
            <person name="Hatzenpichler R."/>
            <person name="Goudeau D."/>
            <person name="Malmstrom R."/>
            <person name="Brazelton W.J."/>
            <person name="Woyke T."/>
            <person name="Hallam S.J."/>
            <person name="Tyson G.W."/>
            <person name="Wegener G."/>
            <person name="Boetius A."/>
            <person name="Orphan V."/>
        </authorList>
    </citation>
    <scope>NUCLEOTIDE SEQUENCE</scope>
</reference>
<evidence type="ECO:0008006" key="3">
    <source>
        <dbReference type="Google" id="ProtNLM"/>
    </source>
</evidence>
<name>A0A7G9Z354_9EURY</name>
<dbReference type="PANTHER" id="PTHR36007">
    <property type="entry name" value="TRANSPORT PROTEIN-RELATED"/>
    <property type="match status" value="1"/>
</dbReference>
<dbReference type="PANTHER" id="PTHR36007:SF2">
    <property type="entry name" value="TRANSPORT PROTEIN-RELATED"/>
    <property type="match status" value="1"/>
</dbReference>